<dbReference type="EMBL" id="CP003264">
    <property type="protein sequence ID" value="AFN35775.1"/>
    <property type="molecule type" value="Genomic_DNA"/>
</dbReference>
<sequence length="312" mass="33311">MFFYKDIFMKNLLKFLLVASATYSSITYAGVLGNSNDRSKIKPGPSTAKPFGAGKPGIQIKGTNISINLEDGPIKHIGKKYNQTPIISGPNAATTDVKLTASDVIPVIGWFIKDPLGQVWFEKPADKDTEFYSVRQIADPKVTFAPKFGGLVIGKVPNLPSDTSVYFGEWGPRSGTPTQGSSTDLNLNNEDHTVWYVGKDETGKTTGLATAKYDVLGVNQHTPGKDDFYRGEITANFGNGSTGSMSGKLTRAGSPDVDFTGVQIDNSKGTFNNGVSKVEGRFYGKGASAMAGFATMNTTTNVDDVAFGGTKK</sequence>
<reference evidence="3 4" key="1">
    <citation type="journal article" date="2012" name="Vet. Microbiol.">
        <title>Comparative genomic analyses of the Taylorellae.</title>
        <authorList>
            <person name="Hauser H."/>
            <person name="Richter D.C."/>
            <person name="van Tonder A."/>
            <person name="Clark L."/>
            <person name="Preston A."/>
        </authorList>
    </citation>
    <scope>NUCLEOTIDE SEQUENCE [LARGE SCALE GENOMIC DNA]</scope>
    <source>
        <strain evidence="3 4">ATCC 35865</strain>
    </source>
</reference>
<feature type="signal peptide" evidence="2">
    <location>
        <begin position="1"/>
        <end position="29"/>
    </location>
</feature>
<feature type="chain" id="PRO_5045587833" evidence="2">
    <location>
        <begin position="30"/>
        <end position="312"/>
    </location>
</feature>
<protein>
    <submittedName>
        <fullName evidence="3">Exported protein</fullName>
    </submittedName>
</protein>
<accession>A0ABN4AVX6</accession>
<dbReference type="Gene3D" id="2.40.160.90">
    <property type="match status" value="1"/>
</dbReference>
<evidence type="ECO:0000256" key="1">
    <source>
        <dbReference type="ARBA" id="ARBA00004442"/>
    </source>
</evidence>
<comment type="subcellular location">
    <subcellularLocation>
        <location evidence="1">Cell outer membrane</location>
    </subcellularLocation>
</comment>
<evidence type="ECO:0000313" key="3">
    <source>
        <dbReference type="EMBL" id="AFN35775.1"/>
    </source>
</evidence>
<gene>
    <name evidence="3" type="ORF">KUI_0695</name>
</gene>
<dbReference type="SUPFAM" id="SSF56925">
    <property type="entry name" value="OMPA-like"/>
    <property type="match status" value="1"/>
</dbReference>
<dbReference type="InterPro" id="IPR054843">
    <property type="entry name" value="Slam_hemophilin_C"/>
</dbReference>
<evidence type="ECO:0000313" key="4">
    <source>
        <dbReference type="Proteomes" id="UP000003121"/>
    </source>
</evidence>
<proteinExistence type="predicted"/>
<dbReference type="Proteomes" id="UP000003121">
    <property type="component" value="Chromosome"/>
</dbReference>
<keyword evidence="4" id="KW-1185">Reference proteome</keyword>
<dbReference type="InterPro" id="IPR011250">
    <property type="entry name" value="OMP/PagP_B-barrel"/>
</dbReference>
<dbReference type="NCBIfam" id="NF041636">
    <property type="entry name" value="slam_lipo"/>
    <property type="match status" value="1"/>
</dbReference>
<evidence type="ECO:0000256" key="2">
    <source>
        <dbReference type="SAM" id="SignalP"/>
    </source>
</evidence>
<organism evidence="3 4">
    <name type="scientific">Taylorella equigenitalis ATCC 35865</name>
    <dbReference type="NCBI Taxonomy" id="743973"/>
    <lineage>
        <taxon>Bacteria</taxon>
        <taxon>Pseudomonadati</taxon>
        <taxon>Pseudomonadota</taxon>
        <taxon>Betaproteobacteria</taxon>
        <taxon>Burkholderiales</taxon>
        <taxon>Alcaligenaceae</taxon>
        <taxon>Taylorella</taxon>
    </lineage>
</organism>
<name>A0ABN4AVX6_9BURK</name>
<keyword evidence="2" id="KW-0732">Signal</keyword>